<dbReference type="GO" id="GO:0043235">
    <property type="term" value="C:receptor complex"/>
    <property type="evidence" value="ECO:0007669"/>
    <property type="project" value="TreeGrafter"/>
</dbReference>
<evidence type="ECO:0000256" key="1">
    <source>
        <dbReference type="SAM" id="Phobius"/>
    </source>
</evidence>
<evidence type="ECO:0000313" key="3">
    <source>
        <dbReference type="Proteomes" id="UP000694580"/>
    </source>
</evidence>
<feature type="transmembrane region" description="Helical" evidence="1">
    <location>
        <begin position="129"/>
        <end position="148"/>
    </location>
</feature>
<evidence type="ECO:0008006" key="4">
    <source>
        <dbReference type="Google" id="ProtNLM"/>
    </source>
</evidence>
<gene>
    <name evidence="2" type="primary">GPR160</name>
</gene>
<dbReference type="PANTHER" id="PTHR15573:SF0">
    <property type="entry name" value="G-PROTEIN COUPLED RECEPTOR 160-RELATED"/>
    <property type="match status" value="1"/>
</dbReference>
<dbReference type="GeneTree" id="ENSGT00390000015520"/>
<proteinExistence type="predicted"/>
<reference evidence="2" key="2">
    <citation type="submission" date="2025-08" db="UniProtKB">
        <authorList>
            <consortium name="Ensembl"/>
        </authorList>
    </citation>
    <scope>IDENTIFICATION</scope>
</reference>
<reference evidence="2" key="3">
    <citation type="submission" date="2025-09" db="UniProtKB">
        <authorList>
            <consortium name="Ensembl"/>
        </authorList>
    </citation>
    <scope>IDENTIFICATION</scope>
</reference>
<feature type="transmembrane region" description="Helical" evidence="1">
    <location>
        <begin position="46"/>
        <end position="67"/>
    </location>
</feature>
<accession>A0AAY4A1R6</accession>
<protein>
    <recommendedName>
        <fullName evidence="4">G-protein coupled receptors family 1 profile domain-containing protein</fullName>
    </recommendedName>
</protein>
<feature type="transmembrane region" description="Helical" evidence="1">
    <location>
        <begin position="88"/>
        <end position="109"/>
    </location>
</feature>
<dbReference type="InterPro" id="IPR042353">
    <property type="entry name" value="GPR160"/>
</dbReference>
<dbReference type="Proteomes" id="UP000694580">
    <property type="component" value="Chromosome 4"/>
</dbReference>
<keyword evidence="1" id="KW-0472">Membrane</keyword>
<dbReference type="AlphaFoldDB" id="A0AAY4A1R6"/>
<reference evidence="2 3" key="1">
    <citation type="submission" date="2020-06" db="EMBL/GenBank/DDBJ databases">
        <authorList>
            <consortium name="Wellcome Sanger Institute Data Sharing"/>
        </authorList>
    </citation>
    <scope>NUCLEOTIDE SEQUENCE [LARGE SCALE GENOMIC DNA]</scope>
</reference>
<organism evidence="2 3">
    <name type="scientific">Denticeps clupeoides</name>
    <name type="common">denticle herring</name>
    <dbReference type="NCBI Taxonomy" id="299321"/>
    <lineage>
        <taxon>Eukaryota</taxon>
        <taxon>Metazoa</taxon>
        <taxon>Chordata</taxon>
        <taxon>Craniata</taxon>
        <taxon>Vertebrata</taxon>
        <taxon>Euteleostomi</taxon>
        <taxon>Actinopterygii</taxon>
        <taxon>Neopterygii</taxon>
        <taxon>Teleostei</taxon>
        <taxon>Clupei</taxon>
        <taxon>Clupeiformes</taxon>
        <taxon>Denticipitoidei</taxon>
        <taxon>Denticipitidae</taxon>
        <taxon>Denticeps</taxon>
    </lineage>
</organism>
<keyword evidence="3" id="KW-1185">Reference proteome</keyword>
<keyword evidence="1" id="KW-0812">Transmembrane</keyword>
<dbReference type="Ensembl" id="ENSDCDT00010001135.1">
    <property type="protein sequence ID" value="ENSDCDP00010001081.1"/>
    <property type="gene ID" value="ENSDCDG00010000603.1"/>
</dbReference>
<keyword evidence="1" id="KW-1133">Transmembrane helix</keyword>
<dbReference type="PANTHER" id="PTHR15573">
    <property type="entry name" value="G-PROTEIN COUPLED RECEPTOR 160-RELATED"/>
    <property type="match status" value="1"/>
</dbReference>
<evidence type="ECO:0000313" key="2">
    <source>
        <dbReference type="Ensembl" id="ENSDCDP00010001081.1"/>
    </source>
</evidence>
<dbReference type="GO" id="GO:0005886">
    <property type="term" value="C:plasma membrane"/>
    <property type="evidence" value="ECO:0007669"/>
    <property type="project" value="TreeGrafter"/>
</dbReference>
<sequence>DTRCPAQSWRRAMETPITCLVLVQGLKTLMNWSTVILQRPHITRGFMGTFHISLNVVDTVLTLVLLVTHALQDVRLCGMRWTSHHVCLLLQISSFVYNALHWPVLVVSGLDHYWLAPLGSASVHWTRRLGYVLIAAALWTSAALHVFLSPGYRPHLQDTSHRLLSSCQAPGSPQVPQVSSSVRRGGGRARLLCHALAAFVRTWGPFLALGLVLAISREEVPAYLAMNAPWLCFVNSFLVSVTLLEVTGPPGSCFSPLLCVFVVVEEPFLMNDRLWNKMNGKMCP</sequence>
<name>A0AAY4A1R6_9TELE</name>